<evidence type="ECO:0000259" key="3">
    <source>
        <dbReference type="Pfam" id="PF01464"/>
    </source>
</evidence>
<sequence length="294" mass="31514">MRVLRVRSAIPLFDRVRHHSSVPTNACRFDARSGSPGRPYGRREEALPWTGASTTACLARSGVRVWAVVSLLLNFAASDGAALAESGSASVQAVARVGKPFSAFVDEASKRFATMNWIGSVINIESAGDVHAKSPKAAIGLMQIMPATWAELRERYNLGNDPYDPHDNILAGTAYLRELLDRYGSPGVFAAYNAGPARYEEHLAGSSLPEETRAYVAKLANLLAIELPPRWTSSGQSSAAATLFVTRSDLMKSRYRLPALMPGVTTAISAPDVSPMVPRPVGVFVPRSDSGASQ</sequence>
<dbReference type="Gene3D" id="1.10.530.10">
    <property type="match status" value="1"/>
</dbReference>
<accession>A0A1C3XJN0</accession>
<dbReference type="PANTHER" id="PTHR37423:SF2">
    <property type="entry name" value="MEMBRANE-BOUND LYTIC MUREIN TRANSGLYCOSYLASE C"/>
    <property type="match status" value="1"/>
</dbReference>
<proteinExistence type="inferred from homology"/>
<comment type="similarity">
    <text evidence="2">Belongs to the virb1 family.</text>
</comment>
<dbReference type="PANTHER" id="PTHR37423">
    <property type="entry name" value="SOLUBLE LYTIC MUREIN TRANSGLYCOSYLASE-RELATED"/>
    <property type="match status" value="1"/>
</dbReference>
<evidence type="ECO:0000256" key="2">
    <source>
        <dbReference type="ARBA" id="ARBA00009387"/>
    </source>
</evidence>
<evidence type="ECO:0000256" key="1">
    <source>
        <dbReference type="ARBA" id="ARBA00007734"/>
    </source>
</evidence>
<dbReference type="EMBL" id="FMAE01000033">
    <property type="protein sequence ID" value="SCB52470.1"/>
    <property type="molecule type" value="Genomic_DNA"/>
</dbReference>
<dbReference type="InterPro" id="IPR008258">
    <property type="entry name" value="Transglycosylase_SLT_dom_1"/>
</dbReference>
<protein>
    <submittedName>
        <fullName evidence="4">Transglycosylase SLT domain-containing protein</fullName>
    </submittedName>
</protein>
<dbReference type="Proteomes" id="UP000183174">
    <property type="component" value="Unassembled WGS sequence"/>
</dbReference>
<gene>
    <name evidence="4" type="ORF">GA0061099_103312</name>
</gene>
<name>A0A1C3XJN0_9BRAD</name>
<dbReference type="CDD" id="cd00254">
    <property type="entry name" value="LT-like"/>
    <property type="match status" value="1"/>
</dbReference>
<evidence type="ECO:0000313" key="4">
    <source>
        <dbReference type="EMBL" id="SCB52470.1"/>
    </source>
</evidence>
<comment type="similarity">
    <text evidence="1">Belongs to the transglycosylase Slt family.</text>
</comment>
<organism evidence="4 5">
    <name type="scientific">Bradyrhizobium yuanmingense</name>
    <dbReference type="NCBI Taxonomy" id="108015"/>
    <lineage>
        <taxon>Bacteria</taxon>
        <taxon>Pseudomonadati</taxon>
        <taxon>Pseudomonadota</taxon>
        <taxon>Alphaproteobacteria</taxon>
        <taxon>Hyphomicrobiales</taxon>
        <taxon>Nitrobacteraceae</taxon>
        <taxon>Bradyrhizobium</taxon>
    </lineage>
</organism>
<reference evidence="4 5" key="1">
    <citation type="submission" date="2016-08" db="EMBL/GenBank/DDBJ databases">
        <authorList>
            <person name="Seilhamer J.J."/>
        </authorList>
    </citation>
    <scope>NUCLEOTIDE SEQUENCE [LARGE SCALE GENOMIC DNA]</scope>
    <source>
        <strain evidence="4 5">CCBAU 10071</strain>
    </source>
</reference>
<dbReference type="InterPro" id="IPR023346">
    <property type="entry name" value="Lysozyme-like_dom_sf"/>
</dbReference>
<dbReference type="SUPFAM" id="SSF53955">
    <property type="entry name" value="Lysozyme-like"/>
    <property type="match status" value="1"/>
</dbReference>
<dbReference type="Pfam" id="PF01464">
    <property type="entry name" value="SLT"/>
    <property type="match status" value="1"/>
</dbReference>
<dbReference type="AlphaFoldDB" id="A0A1C3XJN0"/>
<evidence type="ECO:0000313" key="5">
    <source>
        <dbReference type="Proteomes" id="UP000183174"/>
    </source>
</evidence>
<feature type="domain" description="Transglycosylase SLT" evidence="3">
    <location>
        <begin position="116"/>
        <end position="202"/>
    </location>
</feature>